<dbReference type="RefSeq" id="XP_002484705.1">
    <property type="nucleotide sequence ID" value="XM_002484660.1"/>
</dbReference>
<dbReference type="PANTHER" id="PTHR19303:SF74">
    <property type="entry name" value="POGO TRANSPOSABLE ELEMENT WITH KRAB DOMAIN"/>
    <property type="match status" value="1"/>
</dbReference>
<keyword evidence="5" id="KW-1185">Reference proteome</keyword>
<dbReference type="PANTHER" id="PTHR19303">
    <property type="entry name" value="TRANSPOSON"/>
    <property type="match status" value="1"/>
</dbReference>
<dbReference type="Pfam" id="PF03184">
    <property type="entry name" value="DDE_1"/>
    <property type="match status" value="1"/>
</dbReference>
<dbReference type="InterPro" id="IPR050863">
    <property type="entry name" value="CenT-Element_Derived"/>
</dbReference>
<keyword evidence="1" id="KW-0238">DNA-binding</keyword>
<evidence type="ECO:0000313" key="4">
    <source>
        <dbReference type="EMBL" id="EED14752.1"/>
    </source>
</evidence>
<dbReference type="InterPro" id="IPR004875">
    <property type="entry name" value="DDE_SF_endonuclease_dom"/>
</dbReference>
<dbReference type="GO" id="GO:0005634">
    <property type="term" value="C:nucleus"/>
    <property type="evidence" value="ECO:0007669"/>
    <property type="project" value="TreeGrafter"/>
</dbReference>
<dbReference type="GeneID" id="8103004"/>
<dbReference type="Proteomes" id="UP000001745">
    <property type="component" value="Unassembled WGS sequence"/>
</dbReference>
<evidence type="ECO:0000256" key="1">
    <source>
        <dbReference type="ARBA" id="ARBA00023125"/>
    </source>
</evidence>
<feature type="region of interest" description="Disordered" evidence="2">
    <location>
        <begin position="392"/>
        <end position="411"/>
    </location>
</feature>
<sequence>MWGVLGVHSKLRSKLSRGYGVSHKKLSRRWNGPPSRSTRSPTNRLLSLDQEKAHILWIEYLDNIGAPPTNEQIEESANYLLAKDFNDPGEPPRAGKMWIYNFLNRLPENLSSRESITVVEAINAEGKIIPPLLIPKGENHMEEWYRHIQDDEWLIAPAKNGFITDEIAFEWLQHFQHYSKPDWSSEWRLLLMDSHATHLTIQFVQYCEIYHIRPFRFPHSMHFLQPLDGMPFQQYKHVHGRVVNKVARLGGFDFNKNDFFEELRDIRIKTFTTRTIRHGWKERGIWPYDPKFILDKMPQPDEAFEKLAADGDTLKIYSEPDNTIPSSPTTKSISPPSSVAKLRRYINKIEKSVDGIKDILDSASPGLSRRIKVINQGSLTLAELGELHRESSMKVRDTAKRKQQQTTKRQVKAMGALYVKDSQ</sequence>
<dbReference type="Pfam" id="PF03221">
    <property type="entry name" value="HTH_Tnp_Tc5"/>
    <property type="match status" value="1"/>
</dbReference>
<dbReference type="GO" id="GO:0003677">
    <property type="term" value="F:DNA binding"/>
    <property type="evidence" value="ECO:0007669"/>
    <property type="project" value="UniProtKB-KW"/>
</dbReference>
<dbReference type="PhylomeDB" id="B8MJT5"/>
<dbReference type="InParanoid" id="B8MJT5"/>
<dbReference type="STRING" id="441959.B8MJT5"/>
<dbReference type="PROSITE" id="PS51253">
    <property type="entry name" value="HTH_CENPB"/>
    <property type="match status" value="1"/>
</dbReference>
<proteinExistence type="predicted"/>
<evidence type="ECO:0000313" key="5">
    <source>
        <dbReference type="Proteomes" id="UP000001745"/>
    </source>
</evidence>
<feature type="compositionally biased region" description="Polar residues" evidence="2">
    <location>
        <begin position="34"/>
        <end position="44"/>
    </location>
</feature>
<evidence type="ECO:0000259" key="3">
    <source>
        <dbReference type="PROSITE" id="PS51253"/>
    </source>
</evidence>
<accession>B8MJT5</accession>
<dbReference type="VEuPathDB" id="FungiDB:TSTA_042270"/>
<dbReference type="EMBL" id="EQ962657">
    <property type="protein sequence ID" value="EED14752.1"/>
    <property type="molecule type" value="Genomic_DNA"/>
</dbReference>
<gene>
    <name evidence="4" type="ORF">TSTA_042270</name>
</gene>
<name>B8MJT5_TALSN</name>
<dbReference type="AlphaFoldDB" id="B8MJT5"/>
<feature type="region of interest" description="Disordered" evidence="2">
    <location>
        <begin position="25"/>
        <end position="44"/>
    </location>
</feature>
<protein>
    <recommendedName>
        <fullName evidence="3">HTH CENPB-type domain-containing protein</fullName>
    </recommendedName>
</protein>
<dbReference type="HOGENOM" id="CLU_013929_14_2_1"/>
<dbReference type="InterPro" id="IPR006600">
    <property type="entry name" value="HTH_CenpB_DNA-bd_dom"/>
</dbReference>
<organism evidence="4 5">
    <name type="scientific">Talaromyces stipitatus (strain ATCC 10500 / CBS 375.48 / QM 6759 / NRRL 1006)</name>
    <name type="common">Penicillium stipitatum</name>
    <dbReference type="NCBI Taxonomy" id="441959"/>
    <lineage>
        <taxon>Eukaryota</taxon>
        <taxon>Fungi</taxon>
        <taxon>Dikarya</taxon>
        <taxon>Ascomycota</taxon>
        <taxon>Pezizomycotina</taxon>
        <taxon>Eurotiomycetes</taxon>
        <taxon>Eurotiomycetidae</taxon>
        <taxon>Eurotiales</taxon>
        <taxon>Trichocomaceae</taxon>
        <taxon>Talaromyces</taxon>
        <taxon>Talaromyces sect. Talaromyces</taxon>
    </lineage>
</organism>
<dbReference type="OrthoDB" id="4324149at2759"/>
<reference evidence="5" key="1">
    <citation type="journal article" date="2015" name="Genome Announc.">
        <title>Genome sequence of the AIDS-associated pathogen Penicillium marneffei (ATCC18224) and its near taxonomic relative Talaromyces stipitatus (ATCC10500).</title>
        <authorList>
            <person name="Nierman W.C."/>
            <person name="Fedorova-Abrams N.D."/>
            <person name="Andrianopoulos A."/>
        </authorList>
    </citation>
    <scope>NUCLEOTIDE SEQUENCE [LARGE SCALE GENOMIC DNA]</scope>
    <source>
        <strain evidence="5">ATCC 10500 / CBS 375.48 / QM 6759 / NRRL 1006</strain>
    </source>
</reference>
<evidence type="ECO:0000256" key="2">
    <source>
        <dbReference type="SAM" id="MobiDB-lite"/>
    </source>
</evidence>
<feature type="domain" description="HTH CENPB-type" evidence="3">
    <location>
        <begin position="38"/>
        <end position="112"/>
    </location>
</feature>